<keyword evidence="4 5" id="KW-0472">Membrane</keyword>
<gene>
    <name evidence="7" type="ORF">FLACOL7796_04590</name>
</gene>
<dbReference type="InterPro" id="IPR007016">
    <property type="entry name" value="O-antigen_ligase-rel_domated"/>
</dbReference>
<keyword evidence="3 5" id="KW-1133">Transmembrane helix</keyword>
<dbReference type="Pfam" id="PF04932">
    <property type="entry name" value="Wzy_C"/>
    <property type="match status" value="1"/>
</dbReference>
<feature type="transmembrane region" description="Helical" evidence="5">
    <location>
        <begin position="76"/>
        <end position="97"/>
    </location>
</feature>
<feature type="transmembrane region" description="Helical" evidence="5">
    <location>
        <begin position="368"/>
        <end position="389"/>
    </location>
</feature>
<evidence type="ECO:0000313" key="7">
    <source>
        <dbReference type="EMBL" id="CAA9203070.1"/>
    </source>
</evidence>
<evidence type="ECO:0000313" key="8">
    <source>
        <dbReference type="Proteomes" id="UP000474567"/>
    </source>
</evidence>
<feature type="transmembrane region" description="Helical" evidence="5">
    <location>
        <begin position="104"/>
        <end position="121"/>
    </location>
</feature>
<dbReference type="Proteomes" id="UP000474567">
    <property type="component" value="Unassembled WGS sequence"/>
</dbReference>
<keyword evidence="2 5" id="KW-0812">Transmembrane</keyword>
<evidence type="ECO:0000256" key="3">
    <source>
        <dbReference type="ARBA" id="ARBA00022989"/>
    </source>
</evidence>
<evidence type="ECO:0000256" key="5">
    <source>
        <dbReference type="SAM" id="Phobius"/>
    </source>
</evidence>
<evidence type="ECO:0000256" key="1">
    <source>
        <dbReference type="ARBA" id="ARBA00004141"/>
    </source>
</evidence>
<protein>
    <recommendedName>
        <fullName evidence="6">O-antigen ligase-related domain-containing protein</fullName>
    </recommendedName>
</protein>
<sequence length="436" mass="49658">MKPDLTNLPAPFLKRTNIYLFVILLLMIACFFTWSDDVVITRGIKVVGRMGVMLSSIVLYYSIIRYGAVHTMGYKNIFSPLFYLLYLALGFISFLWSTNPGYSALQWFMTFQSLVFAYFFIKSIKVLDYYFEGHSIRLYNLLGNAVFVILMIFIIGMFIAPLTFFRLTNGGEEARLGGTIMNPNELGMLAGVGGSCLLFDLYQKENKTGTIIKILLIFLALYMTGSRSSLIGTLLIVFFHIKQTKGKMLKVVFIAGVLLIAPIAINKIILKGGDSSRLEEVMSLTGRLPFWKALITEGLPREPLLGFGYMRIDYKDYFQGTNTYPGNMTHNTFIQVLMNLGFIGFTIAIFQLIYTLRAFLSEDKETRLILIGIMIPILINSFTEFGIFGDSNYGILFYQMIIFSISFKNNPHLTNIQKLKLKKRRPELVFENLSKK</sequence>
<accession>A0ABM8KQ06</accession>
<feature type="transmembrane region" description="Helical" evidence="5">
    <location>
        <begin position="251"/>
        <end position="270"/>
    </location>
</feature>
<feature type="transmembrane region" description="Helical" evidence="5">
    <location>
        <begin position="333"/>
        <end position="356"/>
    </location>
</feature>
<keyword evidence="8" id="KW-1185">Reference proteome</keyword>
<evidence type="ECO:0000256" key="4">
    <source>
        <dbReference type="ARBA" id="ARBA00023136"/>
    </source>
</evidence>
<comment type="caution">
    <text evidence="7">The sequence shown here is derived from an EMBL/GenBank/DDBJ whole genome shotgun (WGS) entry which is preliminary data.</text>
</comment>
<feature type="domain" description="O-antigen ligase-related" evidence="6">
    <location>
        <begin position="214"/>
        <end position="348"/>
    </location>
</feature>
<feature type="transmembrane region" description="Helical" evidence="5">
    <location>
        <begin position="186"/>
        <end position="202"/>
    </location>
</feature>
<feature type="transmembrane region" description="Helical" evidence="5">
    <location>
        <begin position="16"/>
        <end position="34"/>
    </location>
</feature>
<reference evidence="7 8" key="1">
    <citation type="submission" date="2020-02" db="EMBL/GenBank/DDBJ databases">
        <authorList>
            <person name="Criscuolo A."/>
        </authorList>
    </citation>
    <scope>NUCLEOTIDE SEQUENCE [LARGE SCALE GENOMIC DNA]</scope>
    <source>
        <strain evidence="7">CECT7796</strain>
    </source>
</reference>
<proteinExistence type="predicted"/>
<dbReference type="RefSeq" id="WP_173968380.1">
    <property type="nucleotide sequence ID" value="NZ_CADCST010000162.1"/>
</dbReference>
<comment type="subcellular location">
    <subcellularLocation>
        <location evidence="1">Membrane</location>
        <topology evidence="1">Multi-pass membrane protein</topology>
    </subcellularLocation>
</comment>
<organism evidence="7 8">
    <name type="scientific">Flavobacterium collinsii</name>
    <dbReference type="NCBI Taxonomy" id="1114861"/>
    <lineage>
        <taxon>Bacteria</taxon>
        <taxon>Pseudomonadati</taxon>
        <taxon>Bacteroidota</taxon>
        <taxon>Flavobacteriia</taxon>
        <taxon>Flavobacteriales</taxon>
        <taxon>Flavobacteriaceae</taxon>
        <taxon>Flavobacterium</taxon>
    </lineage>
</organism>
<feature type="transmembrane region" description="Helical" evidence="5">
    <location>
        <begin position="141"/>
        <end position="165"/>
    </location>
</feature>
<dbReference type="PANTHER" id="PTHR37422">
    <property type="entry name" value="TEICHURONIC ACID BIOSYNTHESIS PROTEIN TUAE"/>
    <property type="match status" value="1"/>
</dbReference>
<dbReference type="EMBL" id="CADCST010000162">
    <property type="protein sequence ID" value="CAA9203070.1"/>
    <property type="molecule type" value="Genomic_DNA"/>
</dbReference>
<evidence type="ECO:0000259" key="6">
    <source>
        <dbReference type="Pfam" id="PF04932"/>
    </source>
</evidence>
<evidence type="ECO:0000256" key="2">
    <source>
        <dbReference type="ARBA" id="ARBA00022692"/>
    </source>
</evidence>
<dbReference type="PROSITE" id="PS51257">
    <property type="entry name" value="PROKAR_LIPOPROTEIN"/>
    <property type="match status" value="1"/>
</dbReference>
<feature type="transmembrane region" description="Helical" evidence="5">
    <location>
        <begin position="46"/>
        <end position="64"/>
    </location>
</feature>
<dbReference type="InterPro" id="IPR051533">
    <property type="entry name" value="WaaL-like"/>
</dbReference>
<name>A0ABM8KQ06_9FLAO</name>
<dbReference type="PANTHER" id="PTHR37422:SF13">
    <property type="entry name" value="LIPOPOLYSACCHARIDE BIOSYNTHESIS PROTEIN PA4999-RELATED"/>
    <property type="match status" value="1"/>
</dbReference>
<feature type="transmembrane region" description="Helical" evidence="5">
    <location>
        <begin position="214"/>
        <end position="239"/>
    </location>
</feature>